<dbReference type="EC" id="2.1.1.197" evidence="4"/>
<dbReference type="GO" id="GO:0008757">
    <property type="term" value="F:S-adenosylmethionine-dependent methyltransferase activity"/>
    <property type="evidence" value="ECO:0007669"/>
    <property type="project" value="InterPro"/>
</dbReference>
<keyword evidence="1 4" id="KW-0489">Methyltransferase</keyword>
<evidence type="ECO:0000313" key="4">
    <source>
        <dbReference type="EMBL" id="SUA55916.1"/>
    </source>
</evidence>
<name>A0A378XG24_9BURK</name>
<gene>
    <name evidence="4" type="primary">bioC</name>
    <name evidence="4" type="ORF">NCTC11997_01943</name>
</gene>
<dbReference type="CDD" id="cd02440">
    <property type="entry name" value="AdoMet_MTases"/>
    <property type="match status" value="1"/>
</dbReference>
<keyword evidence="2 4" id="KW-0808">Transferase</keyword>
<dbReference type="EMBL" id="UGSB01000001">
    <property type="protein sequence ID" value="SUA55916.1"/>
    <property type="molecule type" value="Genomic_DNA"/>
</dbReference>
<sequence length="331" mass="37517">MEYDRINLPSTEFVMSAQKNQQKLAINHAHVIQQFARRQMLEPARFMLDEVAGRMLDRLRYIKYRPSSILDAGCGVGHGIEALKELYPEANFTGLDNQRSFLEYAERRFTPQATPFKSLKNLITRMGTFASRTSAASVPAHRPSFVEGDLAATKLEPNAFDFIWSNMALHWHCSPPEVFREWYRLLEVDGLLMFSCFGPSTFIELRAALHKAGWKTQTMAFVDMHDFGDMLMESGFKDPVMDQDVITLTYKTPQKLLADVRALGGNPSTGRNPGLRGRDALERLYKALEEQRREDGLIHLSLEIINGHAWRGASLHVDGVTRVAISSIGRK</sequence>
<evidence type="ECO:0000256" key="1">
    <source>
        <dbReference type="ARBA" id="ARBA00022603"/>
    </source>
</evidence>
<dbReference type="Gene3D" id="3.40.50.150">
    <property type="entry name" value="Vaccinia Virus protein VP39"/>
    <property type="match status" value="1"/>
</dbReference>
<dbReference type="PANTHER" id="PTHR13090">
    <property type="entry name" value="ARGININE-HYDROXYLASE NDUFAF5, MITOCHONDRIAL"/>
    <property type="match status" value="1"/>
</dbReference>
<feature type="domain" description="Methyltransferase type 11" evidence="3">
    <location>
        <begin position="70"/>
        <end position="194"/>
    </location>
</feature>
<evidence type="ECO:0000313" key="5">
    <source>
        <dbReference type="Proteomes" id="UP000254603"/>
    </source>
</evidence>
<dbReference type="GO" id="GO:0102130">
    <property type="term" value="F:malonyl-CoA methyltransferase activity"/>
    <property type="evidence" value="ECO:0007669"/>
    <property type="project" value="UniProtKB-EC"/>
</dbReference>
<dbReference type="InterPro" id="IPR029063">
    <property type="entry name" value="SAM-dependent_MTases_sf"/>
</dbReference>
<evidence type="ECO:0000256" key="2">
    <source>
        <dbReference type="ARBA" id="ARBA00022679"/>
    </source>
</evidence>
<organism evidence="4 5">
    <name type="scientific">Oligella ureolytica</name>
    <dbReference type="NCBI Taxonomy" id="90244"/>
    <lineage>
        <taxon>Bacteria</taxon>
        <taxon>Pseudomonadati</taxon>
        <taxon>Pseudomonadota</taxon>
        <taxon>Betaproteobacteria</taxon>
        <taxon>Burkholderiales</taxon>
        <taxon>Alcaligenaceae</taxon>
        <taxon>Oligella</taxon>
    </lineage>
</organism>
<dbReference type="Proteomes" id="UP000254603">
    <property type="component" value="Unassembled WGS sequence"/>
</dbReference>
<proteinExistence type="predicted"/>
<dbReference type="GO" id="GO:0032259">
    <property type="term" value="P:methylation"/>
    <property type="evidence" value="ECO:0007669"/>
    <property type="project" value="UniProtKB-KW"/>
</dbReference>
<dbReference type="InterPro" id="IPR013216">
    <property type="entry name" value="Methyltransf_11"/>
</dbReference>
<dbReference type="SUPFAM" id="SSF53335">
    <property type="entry name" value="S-adenosyl-L-methionine-dependent methyltransferases"/>
    <property type="match status" value="1"/>
</dbReference>
<dbReference type="InterPro" id="IPR050602">
    <property type="entry name" value="Malonyl-ACP_OMT"/>
</dbReference>
<dbReference type="AlphaFoldDB" id="A0A378XG24"/>
<dbReference type="PANTHER" id="PTHR13090:SF1">
    <property type="entry name" value="ARGININE-HYDROXYLASE NDUFAF5, MITOCHONDRIAL"/>
    <property type="match status" value="1"/>
</dbReference>
<evidence type="ECO:0000259" key="3">
    <source>
        <dbReference type="Pfam" id="PF08241"/>
    </source>
</evidence>
<accession>A0A378XG24</accession>
<protein>
    <submittedName>
        <fullName evidence="4">Malonyl-CoA O-methyltransferase BioC</fullName>
        <ecNumber evidence="4">2.1.1.197</ecNumber>
    </submittedName>
</protein>
<dbReference type="RefSeq" id="WP_018574389.1">
    <property type="nucleotide sequence ID" value="NZ_CP065725.1"/>
</dbReference>
<reference evidence="4 5" key="1">
    <citation type="submission" date="2018-06" db="EMBL/GenBank/DDBJ databases">
        <authorList>
            <consortium name="Pathogen Informatics"/>
            <person name="Doyle S."/>
        </authorList>
    </citation>
    <scope>NUCLEOTIDE SEQUENCE [LARGE SCALE GENOMIC DNA]</scope>
    <source>
        <strain evidence="4 5">NCTC11997</strain>
    </source>
</reference>
<dbReference type="Pfam" id="PF08241">
    <property type="entry name" value="Methyltransf_11"/>
    <property type="match status" value="1"/>
</dbReference>
<dbReference type="STRING" id="1122619.GCA_000373745_01205"/>